<sequence length="298" mass="32264">MQDSTGELRAALDKRLEDVRDKVLFIGDDSLRFSLDAAEHRVAEAVVQLIPYDIENRLSYGKGVGLALLSEDGTTYILTAAHTLYRPPSGRLRAPDLIVFGTDPNAKPLALSGKNLERRFGNGLPFVTHIDDIILIPITVDPGVRPLPISALRPLDLDAEALTDSQSTLAAVSCDFLSEAHPMTCFAQSFTQLEARWLGLVSAVTSDLDAYPGLSGSPVITVDGAQISVVGVIVSGSTEKDCVAYAPPQCYTVVGPVSNDAMRSARQRRPLMPHPDVNTDRDVGQFQPGRSPAWWRDN</sequence>
<feature type="region of interest" description="Disordered" evidence="1">
    <location>
        <begin position="267"/>
        <end position="298"/>
    </location>
</feature>
<evidence type="ECO:0000256" key="1">
    <source>
        <dbReference type="SAM" id="MobiDB-lite"/>
    </source>
</evidence>
<reference evidence="2" key="1">
    <citation type="journal article" date="2014" name="Int. J. Syst. Evol. Microbiol.">
        <title>Complete genome of a new Firmicutes species belonging to the dominant human colonic microbiota ('Ruminococcus bicirculans') reveals two chromosomes and a selective capacity to utilize plant glucans.</title>
        <authorList>
            <consortium name="NISC Comparative Sequencing Program"/>
            <person name="Wegmann U."/>
            <person name="Louis P."/>
            <person name="Goesmann A."/>
            <person name="Henrissat B."/>
            <person name="Duncan S.H."/>
            <person name="Flint H.J."/>
        </authorList>
    </citation>
    <scope>NUCLEOTIDE SEQUENCE</scope>
    <source>
        <strain evidence="2">NBRC 108219</strain>
    </source>
</reference>
<gene>
    <name evidence="2" type="ORF">GCM10007853_22640</name>
</gene>
<comment type="caution">
    <text evidence="2">The sequence shown here is derived from an EMBL/GenBank/DDBJ whole genome shotgun (WGS) entry which is preliminary data.</text>
</comment>
<dbReference type="Proteomes" id="UP001161391">
    <property type="component" value="Unassembled WGS sequence"/>
</dbReference>
<dbReference type="SUPFAM" id="SSF50494">
    <property type="entry name" value="Trypsin-like serine proteases"/>
    <property type="match status" value="1"/>
</dbReference>
<evidence type="ECO:0008006" key="4">
    <source>
        <dbReference type="Google" id="ProtNLM"/>
    </source>
</evidence>
<protein>
    <recommendedName>
        <fullName evidence="4">Serine protease</fullName>
    </recommendedName>
</protein>
<accession>A0ABQ5VAB5</accession>
<dbReference type="InterPro" id="IPR009003">
    <property type="entry name" value="Peptidase_S1_PA"/>
</dbReference>
<reference evidence="2" key="2">
    <citation type="submission" date="2023-01" db="EMBL/GenBank/DDBJ databases">
        <title>Draft genome sequence of Algimonas ampicilliniresistens strain NBRC 108219.</title>
        <authorList>
            <person name="Sun Q."/>
            <person name="Mori K."/>
        </authorList>
    </citation>
    <scope>NUCLEOTIDE SEQUENCE</scope>
    <source>
        <strain evidence="2">NBRC 108219</strain>
    </source>
</reference>
<keyword evidence="3" id="KW-1185">Reference proteome</keyword>
<dbReference type="RefSeq" id="WP_284390734.1">
    <property type="nucleotide sequence ID" value="NZ_BSNK01000002.1"/>
</dbReference>
<dbReference type="EMBL" id="BSNK01000002">
    <property type="protein sequence ID" value="GLQ24390.1"/>
    <property type="molecule type" value="Genomic_DNA"/>
</dbReference>
<proteinExistence type="predicted"/>
<organism evidence="2 3">
    <name type="scientific">Algimonas ampicilliniresistens</name>
    <dbReference type="NCBI Taxonomy" id="1298735"/>
    <lineage>
        <taxon>Bacteria</taxon>
        <taxon>Pseudomonadati</taxon>
        <taxon>Pseudomonadota</taxon>
        <taxon>Alphaproteobacteria</taxon>
        <taxon>Maricaulales</taxon>
        <taxon>Robiginitomaculaceae</taxon>
        <taxon>Algimonas</taxon>
    </lineage>
</organism>
<name>A0ABQ5VAB5_9PROT</name>
<evidence type="ECO:0000313" key="3">
    <source>
        <dbReference type="Proteomes" id="UP001161391"/>
    </source>
</evidence>
<evidence type="ECO:0000313" key="2">
    <source>
        <dbReference type="EMBL" id="GLQ24390.1"/>
    </source>
</evidence>